<dbReference type="EMBL" id="JAKKUT010000002">
    <property type="protein sequence ID" value="MDG2990943.1"/>
    <property type="molecule type" value="Genomic_DNA"/>
</dbReference>
<evidence type="ECO:0000313" key="4">
    <source>
        <dbReference type="Proteomes" id="UP001154265"/>
    </source>
</evidence>
<keyword evidence="4" id="KW-1185">Reference proteome</keyword>
<dbReference type="SUPFAM" id="SSF53756">
    <property type="entry name" value="UDP-Glycosyltransferase/glycogen phosphorylase"/>
    <property type="match status" value="1"/>
</dbReference>
<proteinExistence type="inferred from homology"/>
<comment type="caution">
    <text evidence="3">The sequence shown here is derived from an EMBL/GenBank/DDBJ whole genome shotgun (WGS) entry which is preliminary data.</text>
</comment>
<sequence length="364" mass="40377">MKIITIIGARPQFIKAAIVAQAMGDRPQIESILVHTGQHYDSNMSDVFFQELAIPDPHYHLHVGSGSHGVQTGEMLAKIEQVLLTEKPHWVLVYGDTNSTLAGAIAAVKLHIPIAHVEAGLRSFNRRMPEEINRILTDHSADVLFAPTATAVEHLIQEGIPPSRIYQVGDVMYDAALYYGEKAYQTSPILRDLQLPPKGYILTTVHRAENTDHPTTLAAIIQGLAKVARDQAIPVVWPVHPRTRKALEHSPWGAIAKDSLTLIDPVGYLDMLMLEKNARLLATDSGGMQKEAFFYHVPCVTLREETEWVELVELGCNFLVKTLTQSTIVETIQRALEMDTSTLFSAQPYGQGKASQRILDVLEQ</sequence>
<protein>
    <submittedName>
        <fullName evidence="3">UDP-N-acetylglucosamine 2-epimerase (Non-hydrolyzing)</fullName>
        <ecNumber evidence="3">5.1.3.14</ecNumber>
    </submittedName>
</protein>
<organism evidence="3 4">
    <name type="scientific">Candidatus Synechococcus calcipolaris G9</name>
    <dbReference type="NCBI Taxonomy" id="1497997"/>
    <lineage>
        <taxon>Bacteria</taxon>
        <taxon>Bacillati</taxon>
        <taxon>Cyanobacteriota</taxon>
        <taxon>Cyanophyceae</taxon>
        <taxon>Synechococcales</taxon>
        <taxon>Synechococcaceae</taxon>
        <taxon>Synechococcus</taxon>
    </lineage>
</organism>
<evidence type="ECO:0000313" key="3">
    <source>
        <dbReference type="EMBL" id="MDG2990943.1"/>
    </source>
</evidence>
<dbReference type="PANTHER" id="PTHR43174">
    <property type="entry name" value="UDP-N-ACETYLGLUCOSAMINE 2-EPIMERASE"/>
    <property type="match status" value="1"/>
</dbReference>
<dbReference type="CDD" id="cd03786">
    <property type="entry name" value="GTB_UDP-GlcNAc_2-Epimerase"/>
    <property type="match status" value="1"/>
</dbReference>
<dbReference type="Gene3D" id="3.40.50.2000">
    <property type="entry name" value="Glycogen Phosphorylase B"/>
    <property type="match status" value="2"/>
</dbReference>
<feature type="domain" description="UDP-N-acetylglucosamine 2-epimerase" evidence="2">
    <location>
        <begin position="22"/>
        <end position="363"/>
    </location>
</feature>
<dbReference type="NCBIfam" id="TIGR00236">
    <property type="entry name" value="wecB"/>
    <property type="match status" value="1"/>
</dbReference>
<comment type="similarity">
    <text evidence="1">Belongs to the UDP-N-acetylglucosamine 2-epimerase family.</text>
</comment>
<gene>
    <name evidence="3" type="primary">wecB</name>
    <name evidence="3" type="ORF">L3556_08385</name>
</gene>
<name>A0ABT6EZC5_9SYNE</name>
<dbReference type="RefSeq" id="WP_277866830.1">
    <property type="nucleotide sequence ID" value="NZ_JAKKUT010000002.1"/>
</dbReference>
<evidence type="ECO:0000259" key="2">
    <source>
        <dbReference type="Pfam" id="PF02350"/>
    </source>
</evidence>
<dbReference type="InterPro" id="IPR029767">
    <property type="entry name" value="WecB-like"/>
</dbReference>
<dbReference type="Pfam" id="PF02350">
    <property type="entry name" value="Epimerase_2"/>
    <property type="match status" value="1"/>
</dbReference>
<evidence type="ECO:0000256" key="1">
    <source>
        <dbReference type="RuleBase" id="RU003513"/>
    </source>
</evidence>
<reference evidence="3" key="2">
    <citation type="submission" date="2022-01" db="EMBL/GenBank/DDBJ databases">
        <authorList>
            <person name="Zivanovic Y."/>
            <person name="Moreira D."/>
            <person name="Lopez-Garcia P."/>
        </authorList>
    </citation>
    <scope>NUCLEOTIDE SEQUENCE</scope>
    <source>
        <strain evidence="3">G9</strain>
    </source>
</reference>
<keyword evidence="1 3" id="KW-0413">Isomerase</keyword>
<accession>A0ABT6EZC5</accession>
<dbReference type="PANTHER" id="PTHR43174:SF1">
    <property type="entry name" value="UDP-N-ACETYLGLUCOSAMINE 2-EPIMERASE"/>
    <property type="match status" value="1"/>
</dbReference>
<dbReference type="Proteomes" id="UP001154265">
    <property type="component" value="Unassembled WGS sequence"/>
</dbReference>
<dbReference type="EC" id="5.1.3.14" evidence="3"/>
<dbReference type="InterPro" id="IPR003331">
    <property type="entry name" value="UDP_GlcNAc_Epimerase_2_dom"/>
</dbReference>
<dbReference type="GO" id="GO:0008761">
    <property type="term" value="F:UDP-N-acetylglucosamine 2-epimerase activity"/>
    <property type="evidence" value="ECO:0007669"/>
    <property type="project" value="UniProtKB-EC"/>
</dbReference>
<reference evidence="3" key="1">
    <citation type="journal article" date="2022" name="Genome Biol. Evol.">
        <title>A New Gene Family Diagnostic for Intracellular Biomineralization of Amorphous Ca Carbonates by Cyanobacteria.</title>
        <authorList>
            <person name="Benzerara K."/>
            <person name="Duprat E."/>
            <person name="Bitard-Feildel T."/>
            <person name="Caumes G."/>
            <person name="Cassier-Chauvat C."/>
            <person name="Chauvat F."/>
            <person name="Dezi M."/>
            <person name="Diop S.I."/>
            <person name="Gaschignard G."/>
            <person name="Gorgen S."/>
            <person name="Gugger M."/>
            <person name="Lopez-Garcia P."/>
            <person name="Millet M."/>
            <person name="Skouri-Panet F."/>
            <person name="Moreira D."/>
            <person name="Callebaut I."/>
        </authorList>
    </citation>
    <scope>NUCLEOTIDE SEQUENCE</scope>
    <source>
        <strain evidence="3">G9</strain>
    </source>
</reference>